<keyword evidence="1" id="KW-0812">Transmembrane</keyword>
<feature type="transmembrane region" description="Helical" evidence="1">
    <location>
        <begin position="71"/>
        <end position="95"/>
    </location>
</feature>
<keyword evidence="3" id="KW-1185">Reference proteome</keyword>
<gene>
    <name evidence="2" type="ORF">ACFY05_36975</name>
</gene>
<dbReference type="Proteomes" id="UP001602119">
    <property type="component" value="Unassembled WGS sequence"/>
</dbReference>
<accession>A0ABW6VJX2</accession>
<organism evidence="2 3">
    <name type="scientific">Microtetraspora fusca</name>
    <dbReference type="NCBI Taxonomy" id="1997"/>
    <lineage>
        <taxon>Bacteria</taxon>
        <taxon>Bacillati</taxon>
        <taxon>Actinomycetota</taxon>
        <taxon>Actinomycetes</taxon>
        <taxon>Streptosporangiales</taxon>
        <taxon>Streptosporangiaceae</taxon>
        <taxon>Microtetraspora</taxon>
    </lineage>
</organism>
<dbReference type="RefSeq" id="WP_387346973.1">
    <property type="nucleotide sequence ID" value="NZ_JBIAXI010000032.1"/>
</dbReference>
<evidence type="ECO:0000256" key="1">
    <source>
        <dbReference type="SAM" id="Phobius"/>
    </source>
</evidence>
<evidence type="ECO:0000313" key="3">
    <source>
        <dbReference type="Proteomes" id="UP001602119"/>
    </source>
</evidence>
<keyword evidence="1" id="KW-0472">Membrane</keyword>
<evidence type="ECO:0000313" key="2">
    <source>
        <dbReference type="EMBL" id="MFF4778432.1"/>
    </source>
</evidence>
<comment type="caution">
    <text evidence="2">The sequence shown here is derived from an EMBL/GenBank/DDBJ whole genome shotgun (WGS) entry which is preliminary data.</text>
</comment>
<name>A0ABW6VJX2_MICFU</name>
<reference evidence="2 3" key="1">
    <citation type="submission" date="2024-10" db="EMBL/GenBank/DDBJ databases">
        <title>The Natural Products Discovery Center: Release of the First 8490 Sequenced Strains for Exploring Actinobacteria Biosynthetic Diversity.</title>
        <authorList>
            <person name="Kalkreuter E."/>
            <person name="Kautsar S.A."/>
            <person name="Yang D."/>
            <person name="Bader C.D."/>
            <person name="Teijaro C.N."/>
            <person name="Fluegel L."/>
            <person name="Davis C.M."/>
            <person name="Simpson J.R."/>
            <person name="Lauterbach L."/>
            <person name="Steele A.D."/>
            <person name="Gui C."/>
            <person name="Meng S."/>
            <person name="Li G."/>
            <person name="Viehrig K."/>
            <person name="Ye F."/>
            <person name="Su P."/>
            <person name="Kiefer A.F."/>
            <person name="Nichols A."/>
            <person name="Cepeda A.J."/>
            <person name="Yan W."/>
            <person name="Fan B."/>
            <person name="Jiang Y."/>
            <person name="Adhikari A."/>
            <person name="Zheng C.-J."/>
            <person name="Schuster L."/>
            <person name="Cowan T.M."/>
            <person name="Smanski M.J."/>
            <person name="Chevrette M.G."/>
            <person name="De Carvalho L.P.S."/>
            <person name="Shen B."/>
        </authorList>
    </citation>
    <scope>NUCLEOTIDE SEQUENCE [LARGE SCALE GENOMIC DNA]</scope>
    <source>
        <strain evidence="2 3">NPDC001281</strain>
    </source>
</reference>
<proteinExistence type="predicted"/>
<keyword evidence="1" id="KW-1133">Transmembrane helix</keyword>
<protein>
    <submittedName>
        <fullName evidence="2">Uncharacterized protein</fullName>
    </submittedName>
</protein>
<dbReference type="EMBL" id="JBIAXI010000032">
    <property type="protein sequence ID" value="MFF4778432.1"/>
    <property type="molecule type" value="Genomic_DNA"/>
</dbReference>
<sequence>MGVARPPPPPGSRWGGRRFEELPLRERIVVVICWSTGAIPLFPQGIAAGVNKIQGSAERSWFLALYLPGPLQWPTIVLMVLLGLGMYGLAAWLSLRSPAASPE</sequence>